<gene>
    <name evidence="2" type="ORF">OS493_001688</name>
</gene>
<dbReference type="AlphaFoldDB" id="A0A9W9Z6W8"/>
<dbReference type="InterPro" id="IPR039199">
    <property type="entry name" value="FAM91"/>
</dbReference>
<comment type="caution">
    <text evidence="2">The sequence shown here is derived from an EMBL/GenBank/DDBJ whole genome shotgun (WGS) entry which is preliminary data.</text>
</comment>
<dbReference type="PANTHER" id="PTHR28441">
    <property type="entry name" value="PROTEIN FAM91A1"/>
    <property type="match status" value="1"/>
</dbReference>
<dbReference type="InterPro" id="IPR028091">
    <property type="entry name" value="FAM91_N_dom"/>
</dbReference>
<name>A0A9W9Z6W8_9CNID</name>
<evidence type="ECO:0000313" key="3">
    <source>
        <dbReference type="Proteomes" id="UP001163046"/>
    </source>
</evidence>
<evidence type="ECO:0000259" key="1">
    <source>
        <dbReference type="Pfam" id="PF14647"/>
    </source>
</evidence>
<keyword evidence="3" id="KW-1185">Reference proteome</keyword>
<proteinExistence type="predicted"/>
<dbReference type="PANTHER" id="PTHR28441:SF2">
    <property type="entry name" value="PROTEIN FAM91A1"/>
    <property type="match status" value="1"/>
</dbReference>
<feature type="domain" description="FAM91 N-terminal" evidence="1">
    <location>
        <begin position="1"/>
        <end position="57"/>
    </location>
</feature>
<evidence type="ECO:0000313" key="2">
    <source>
        <dbReference type="EMBL" id="KAJ7374963.1"/>
    </source>
</evidence>
<dbReference type="Pfam" id="PF14647">
    <property type="entry name" value="FAM91_N"/>
    <property type="match status" value="1"/>
</dbReference>
<sequence>MYKIFVSIDEHTNIAELANVLQIDLQLVKNAVSLYIRLGFAHKKGEEMDEAKLHHSWTEKVNSLALKRYGSRENLLTLDLNNLPDKTNSVASLHWTLPQMILKKQMGSCPLQLKVLQEGHVRELHSCLTQH</sequence>
<organism evidence="2 3">
    <name type="scientific">Desmophyllum pertusum</name>
    <dbReference type="NCBI Taxonomy" id="174260"/>
    <lineage>
        <taxon>Eukaryota</taxon>
        <taxon>Metazoa</taxon>
        <taxon>Cnidaria</taxon>
        <taxon>Anthozoa</taxon>
        <taxon>Hexacorallia</taxon>
        <taxon>Scleractinia</taxon>
        <taxon>Caryophylliina</taxon>
        <taxon>Caryophylliidae</taxon>
        <taxon>Desmophyllum</taxon>
    </lineage>
</organism>
<dbReference type="EMBL" id="MU826826">
    <property type="protein sequence ID" value="KAJ7374963.1"/>
    <property type="molecule type" value="Genomic_DNA"/>
</dbReference>
<dbReference type="Proteomes" id="UP001163046">
    <property type="component" value="Unassembled WGS sequence"/>
</dbReference>
<reference evidence="2" key="1">
    <citation type="submission" date="2023-01" db="EMBL/GenBank/DDBJ databases">
        <title>Genome assembly of the deep-sea coral Lophelia pertusa.</title>
        <authorList>
            <person name="Herrera S."/>
            <person name="Cordes E."/>
        </authorList>
    </citation>
    <scope>NUCLEOTIDE SEQUENCE</scope>
    <source>
        <strain evidence="2">USNM1676648</strain>
        <tissue evidence="2">Polyp</tissue>
    </source>
</reference>
<dbReference type="OrthoDB" id="275996at2759"/>
<protein>
    <recommendedName>
        <fullName evidence="1">FAM91 N-terminal domain-containing protein</fullName>
    </recommendedName>
</protein>
<accession>A0A9W9Z6W8</accession>